<protein>
    <submittedName>
        <fullName evidence="1">Uncharacterized protein</fullName>
    </submittedName>
</protein>
<gene>
    <name evidence="1" type="ORF">AVEN_160299_1</name>
</gene>
<reference evidence="1 2" key="1">
    <citation type="journal article" date="2019" name="Sci. Rep.">
        <title>Orb-weaving spider Araneus ventricosus genome elucidates the spidroin gene catalogue.</title>
        <authorList>
            <person name="Kono N."/>
            <person name="Nakamura H."/>
            <person name="Ohtoshi R."/>
            <person name="Moran D.A.P."/>
            <person name="Shinohara A."/>
            <person name="Yoshida Y."/>
            <person name="Fujiwara M."/>
            <person name="Mori M."/>
            <person name="Tomita M."/>
            <person name="Arakawa K."/>
        </authorList>
    </citation>
    <scope>NUCLEOTIDE SEQUENCE [LARGE SCALE GENOMIC DNA]</scope>
</reference>
<evidence type="ECO:0000313" key="1">
    <source>
        <dbReference type="EMBL" id="GBN09524.1"/>
    </source>
</evidence>
<accession>A0A4Y2L4P2</accession>
<dbReference type="EMBL" id="BGPR01005368">
    <property type="protein sequence ID" value="GBN09524.1"/>
    <property type="molecule type" value="Genomic_DNA"/>
</dbReference>
<sequence length="103" mass="11615">MSRWDKYLNVLEDYFEKETTHAAVVLGCSEMLSIEFWRSCEGSWRDVGLGAGGLQARNSISVNTRHVLGQFQAKLYVGGQTSSRWCGVEVWRGRYHSGVALDI</sequence>
<evidence type="ECO:0000313" key="2">
    <source>
        <dbReference type="Proteomes" id="UP000499080"/>
    </source>
</evidence>
<dbReference type="AlphaFoldDB" id="A0A4Y2L4P2"/>
<comment type="caution">
    <text evidence="1">The sequence shown here is derived from an EMBL/GenBank/DDBJ whole genome shotgun (WGS) entry which is preliminary data.</text>
</comment>
<proteinExistence type="predicted"/>
<name>A0A4Y2L4P2_ARAVE</name>
<dbReference type="Proteomes" id="UP000499080">
    <property type="component" value="Unassembled WGS sequence"/>
</dbReference>
<keyword evidence="2" id="KW-1185">Reference proteome</keyword>
<organism evidence="1 2">
    <name type="scientific">Araneus ventricosus</name>
    <name type="common">Orbweaver spider</name>
    <name type="synonym">Epeira ventricosa</name>
    <dbReference type="NCBI Taxonomy" id="182803"/>
    <lineage>
        <taxon>Eukaryota</taxon>
        <taxon>Metazoa</taxon>
        <taxon>Ecdysozoa</taxon>
        <taxon>Arthropoda</taxon>
        <taxon>Chelicerata</taxon>
        <taxon>Arachnida</taxon>
        <taxon>Araneae</taxon>
        <taxon>Araneomorphae</taxon>
        <taxon>Entelegynae</taxon>
        <taxon>Araneoidea</taxon>
        <taxon>Araneidae</taxon>
        <taxon>Araneus</taxon>
    </lineage>
</organism>